<evidence type="ECO:0000313" key="2">
    <source>
        <dbReference type="Proteomes" id="UP000274271"/>
    </source>
</evidence>
<keyword evidence="1" id="KW-0378">Hydrolase</keyword>
<keyword evidence="2" id="KW-1185">Reference proteome</keyword>
<dbReference type="Proteomes" id="UP000274271">
    <property type="component" value="Unassembled WGS sequence"/>
</dbReference>
<dbReference type="GO" id="GO:0004180">
    <property type="term" value="F:carboxypeptidase activity"/>
    <property type="evidence" value="ECO:0007669"/>
    <property type="project" value="UniProtKB-KW"/>
</dbReference>
<dbReference type="OrthoDB" id="983143at2"/>
<evidence type="ECO:0000313" key="1">
    <source>
        <dbReference type="EMBL" id="RRB17643.1"/>
    </source>
</evidence>
<dbReference type="EMBL" id="RQJP01000001">
    <property type="protein sequence ID" value="RRB17643.1"/>
    <property type="molecule type" value="Genomic_DNA"/>
</dbReference>
<dbReference type="AlphaFoldDB" id="A0A3P1CWH3"/>
<keyword evidence="1" id="KW-0121">Carboxypeptidase</keyword>
<dbReference type="Gene3D" id="2.60.40.1120">
    <property type="entry name" value="Carboxypeptidase-like, regulatory domain"/>
    <property type="match status" value="1"/>
</dbReference>
<keyword evidence="1" id="KW-0645">Protease</keyword>
<dbReference type="RefSeq" id="WP_124904456.1">
    <property type="nucleotide sequence ID" value="NZ_RQJP01000001.1"/>
</dbReference>
<dbReference type="SUPFAM" id="SSF49464">
    <property type="entry name" value="Carboxypeptidase regulatory domain-like"/>
    <property type="match status" value="1"/>
</dbReference>
<organism evidence="1 2">
    <name type="scientific">Larkinella knui</name>
    <dbReference type="NCBI Taxonomy" id="2025310"/>
    <lineage>
        <taxon>Bacteria</taxon>
        <taxon>Pseudomonadati</taxon>
        <taxon>Bacteroidota</taxon>
        <taxon>Cytophagia</taxon>
        <taxon>Cytophagales</taxon>
        <taxon>Spirosomataceae</taxon>
        <taxon>Larkinella</taxon>
    </lineage>
</organism>
<reference evidence="1 2" key="1">
    <citation type="submission" date="2018-11" db="EMBL/GenBank/DDBJ databases">
        <authorList>
            <person name="Zhou Z."/>
            <person name="Wang G."/>
        </authorList>
    </citation>
    <scope>NUCLEOTIDE SEQUENCE [LARGE SCALE GENOMIC DNA]</scope>
    <source>
        <strain evidence="1 2">KCTC42998</strain>
    </source>
</reference>
<dbReference type="Pfam" id="PF13715">
    <property type="entry name" value="CarbopepD_reg_2"/>
    <property type="match status" value="1"/>
</dbReference>
<dbReference type="InterPro" id="IPR043741">
    <property type="entry name" value="DUF5686"/>
</dbReference>
<dbReference type="InterPro" id="IPR008969">
    <property type="entry name" value="CarboxyPept-like_regulatory"/>
</dbReference>
<name>A0A3P1CWH3_9BACT</name>
<proteinExistence type="predicted"/>
<protein>
    <submittedName>
        <fullName evidence="1">Carboxypeptidase-like regulatory domain-containing protein</fullName>
    </submittedName>
</protein>
<dbReference type="Pfam" id="PF18939">
    <property type="entry name" value="DUF5686"/>
    <property type="match status" value="1"/>
</dbReference>
<comment type="caution">
    <text evidence="1">The sequence shown here is derived from an EMBL/GenBank/DDBJ whole genome shotgun (WGS) entry which is preliminary data.</text>
</comment>
<gene>
    <name evidence="1" type="ORF">EHT87_05000</name>
</gene>
<accession>A0A3P1CWH3</accession>
<sequence>MRPIVRRQFGLLVVVLSSLFFPVFAQPSYKISGRITDAGTGQGIPFANVAIKGKTVGTTSDENGRYTLLSSQSGDSLIVSSLGYQNRVYWLSPVSVQTIDAVLTPSATKLQEVKVYAKGGDPAYRIIREAIRRRDQFDPDQLTAFQYESYSKVEAYVNNFANKRRKGRGPGPMGRLLAKLPAIYDKDGKPAVPVYVSETFSAYYQRSNPHKVKERILKSRASGVGVSDGGVAAQLTGSSFQQYNFYRNYINLLRKDLPSPLGQAWQTIYKFHLIDTVTIGGIVCYQIDFEPKRATELAFSGTTWIDTTRLGLSQIDARIDQRANINFVDEIRIEQEWEDVDDSTQSSTVRLPVLTQLLIDTDEPTPNAPGALVRLYVAARNIKVNKPQESKFYEPPLELADDYSEKSPVFWQTIRPEGLSQEELRAFTIVDSVRNVPFMKLLGEVVNLTMVGYYPLGPVHLDVGPLLNSYAYNNVEGHRFRLGLRTNTGFSRRWILGGYLAYGTRDQQLKYGMNIDYVLRKKPYTIVGIQKTYDLERLGTSSENLGGNTIFAAYTRFGTLRRPYMQEFHNTYLKSELGKGITQTISLQNRSFEPLFPFAYQVNNPEKKTATFYRTTELTLETRFAPGSLMVQSENDRFIVEGTNNPVITFRYQLGLKNLLDGDFSYHRFSLNLQHSFRVGVLGRTRYQVNAGYSPSTIPYPLLYIPLGNETFFRVENSYNLMNFFEFVTDRYVGVMAEHNFEGLFFNRIPAIRRLKWRFLATGAVLMGGVSEANSALIPATNALGQAVLGFQSLSRAPYVEVGYGIDNIFKVFRVDAIHRLTYRDNPNISTFGIKISAWVNL</sequence>